<evidence type="ECO:0008006" key="3">
    <source>
        <dbReference type="Google" id="ProtNLM"/>
    </source>
</evidence>
<gene>
    <name evidence="1" type="ORF">F6X54_10660</name>
</gene>
<reference evidence="1 2" key="1">
    <citation type="submission" date="2019-09" db="EMBL/GenBank/DDBJ databases">
        <title>High taxonomic diversity of Micromonospora strains isolated from Medicago sativa nodules in different geographical locations.</title>
        <authorList>
            <person name="Martinez-Hidalgo P."/>
            <person name="Flores-Felix J.D."/>
            <person name="Velazquez E."/>
            <person name="Brau L."/>
            <person name="Trujillo M.E."/>
            <person name="Martinez-Molina E."/>
        </authorList>
    </citation>
    <scope>NUCLEOTIDE SEQUENCE [LARGE SCALE GENOMIC DNA]</scope>
    <source>
        <strain evidence="1 2">ALFB5</strain>
    </source>
</reference>
<evidence type="ECO:0000313" key="1">
    <source>
        <dbReference type="EMBL" id="KAB1116749.1"/>
    </source>
</evidence>
<sequence length="73" mass="7739">MGWVEQPHTLPAYRRRGLAGAGLAALRRENPGYAWHTLGGHIDGSSAFWDTVGADVPGGYRPLPVCEHVTAGG</sequence>
<proteinExistence type="predicted"/>
<accession>A0ABQ6UIQ2</accession>
<dbReference type="EMBL" id="WAAR01000036">
    <property type="protein sequence ID" value="KAB1116749.1"/>
    <property type="molecule type" value="Genomic_DNA"/>
</dbReference>
<keyword evidence="2" id="KW-1185">Reference proteome</keyword>
<organism evidence="1 2">
    <name type="scientific">Micromonospora aurantiaca</name>
    <name type="common">nom. illeg.</name>
    <dbReference type="NCBI Taxonomy" id="47850"/>
    <lineage>
        <taxon>Bacteria</taxon>
        <taxon>Bacillati</taxon>
        <taxon>Actinomycetota</taxon>
        <taxon>Actinomycetes</taxon>
        <taxon>Micromonosporales</taxon>
        <taxon>Micromonosporaceae</taxon>
        <taxon>Micromonospora</taxon>
    </lineage>
</organism>
<protein>
    <recommendedName>
        <fullName evidence="3">GNAT family N-acetyltransferase</fullName>
    </recommendedName>
</protein>
<dbReference type="Proteomes" id="UP000471364">
    <property type="component" value="Unassembled WGS sequence"/>
</dbReference>
<comment type="caution">
    <text evidence="1">The sequence shown here is derived from an EMBL/GenBank/DDBJ whole genome shotgun (WGS) entry which is preliminary data.</text>
</comment>
<evidence type="ECO:0000313" key="2">
    <source>
        <dbReference type="Proteomes" id="UP000471364"/>
    </source>
</evidence>
<name>A0ABQ6UIQ2_9ACTN</name>